<dbReference type="RefSeq" id="WP_260047032.1">
    <property type="nucleotide sequence ID" value="NZ_JANZXA010000011.1"/>
</dbReference>
<evidence type="ECO:0000313" key="3">
    <source>
        <dbReference type="Proteomes" id="UP001165583"/>
    </source>
</evidence>
<name>A0ABT2I857_9SPHN</name>
<feature type="domain" description="PD-(D/E)XK endonuclease-like" evidence="1">
    <location>
        <begin position="722"/>
        <end position="924"/>
    </location>
</feature>
<comment type="caution">
    <text evidence="2">The sequence shown here is derived from an EMBL/GenBank/DDBJ whole genome shotgun (WGS) entry which is preliminary data.</text>
</comment>
<dbReference type="Pfam" id="PF12705">
    <property type="entry name" value="PDDEXK_1"/>
    <property type="match status" value="1"/>
</dbReference>
<keyword evidence="3" id="KW-1185">Reference proteome</keyword>
<accession>A0ABT2I857</accession>
<evidence type="ECO:0000313" key="2">
    <source>
        <dbReference type="EMBL" id="MCT2401009.1"/>
    </source>
</evidence>
<sequence length="996" mass="108340">MPERAGPRVYSIAAHRGFADALVAGLAPRYAEPELGLARLTLLLPSRRTVRTVTEAFVRHSGAHSSQGLLLPRMVVVGDLDLDETLGPLLDPLGAADIPPAADQTRRWLRLAHYLREVEGDKAGKGAGLLRRAWEIGRSMDRLLVEGIAPIDLMSEKVIGIVGDLAGHWSDNTRAFLMVQQYWIAELAGRGEIDAPERRNRLFEHAARRWREAPPPHPVVAAGVTSASPALARLLRVVSELERGSVILPDLDLSLAADVWDELGTAGAPADKDDPPFGRHDAVTHPQYHLKLLLHRMGIAREEVQPWHRAGLSAAPSLRSKVISNLFLPPRASAAWAGLKPEHRRLSGVRLMECAHPGEEAQAIAVLIRQALEVPERRVALVTPDRGLAARVVAHLQRWGIEADDTAGRPLPQTAAGRLLLLLAEAVGEQAAPVPLVALLVHPLAGGGEGRAQWLENARKLDLALRGPRPGAGLAPLAARAEEHKLGEWWERIESILSPLFTLGEAEPLSATLGVLADAAEALCGEALWAGPDGRALGAFVEDLREAADAAGTLLDPRDLHAVLRDAMDRVSVRPPWGGHPRVAIYGLLEARMSRADLVICGGLVEGVWPASPAQDSLLPPAVLRALGVPGADFRIGLAAHDLAAALGAPEVMLSWAQRDEGGPVIASRFVLRVRAMLGDQVARHHETEALQLARKLDEALPVPSHPRPQPMPSAEQRKVDVSVTGLDRLRGDPYQFYANAILHLRALDGLDAEPSAAWKGEVAHLIMQRWHEAGEPPGGLHAIAQQVLSQENAHPLMRVLWWPRLSAALETFERMILDAKADGREVLGVEQWGDMRYRDVRIHGRADRIDRKANGTLAVVDYKTGQPPSGKRVEEGFALQLGLIGLIAEADGFKGIDGKVSGFEYWSMAKAKDGTMGYQFEPVREGRKKSGISRGEFLSTTEVYLNDALDRWILGTEPFTARLNPELGSYADYDQLMRLDEWLTSLGDPGEEDRA</sequence>
<dbReference type="InterPro" id="IPR011604">
    <property type="entry name" value="PDDEXK-like_dom_sf"/>
</dbReference>
<evidence type="ECO:0000259" key="1">
    <source>
        <dbReference type="Pfam" id="PF12705"/>
    </source>
</evidence>
<dbReference type="SUPFAM" id="SSF52540">
    <property type="entry name" value="P-loop containing nucleoside triphosphate hydrolases"/>
    <property type="match status" value="1"/>
</dbReference>
<dbReference type="InterPro" id="IPR027417">
    <property type="entry name" value="P-loop_NTPase"/>
</dbReference>
<reference evidence="2" key="1">
    <citation type="submission" date="2022-09" db="EMBL/GenBank/DDBJ databases">
        <title>Novosphingobium sp. Nov., a polycyclic aromatic hydrocarbon-degrading bacterium isolated form mangrove sediments in HongKong.</title>
        <authorList>
            <person name="Hu Z."/>
        </authorList>
    </citation>
    <scope>NUCLEOTIDE SEQUENCE</scope>
    <source>
        <strain evidence="2">HK4-1</strain>
    </source>
</reference>
<proteinExistence type="predicted"/>
<dbReference type="EMBL" id="JANZXA010000011">
    <property type="protein sequence ID" value="MCT2401009.1"/>
    <property type="molecule type" value="Genomic_DNA"/>
</dbReference>
<protein>
    <submittedName>
        <fullName evidence="2">PD-(D/E)XK nuclease family protein</fullName>
    </submittedName>
</protein>
<gene>
    <name evidence="2" type="ORF">NZK81_15765</name>
</gene>
<organism evidence="2 3">
    <name type="scientific">Novosphingobium mangrovi</name>
    <name type="common">ex Huang et al. 2023</name>
    <dbReference type="NCBI Taxonomy" id="2976432"/>
    <lineage>
        <taxon>Bacteria</taxon>
        <taxon>Pseudomonadati</taxon>
        <taxon>Pseudomonadota</taxon>
        <taxon>Alphaproteobacteria</taxon>
        <taxon>Sphingomonadales</taxon>
        <taxon>Sphingomonadaceae</taxon>
        <taxon>Novosphingobium</taxon>
    </lineage>
</organism>
<dbReference type="Gene3D" id="3.90.320.10">
    <property type="match status" value="1"/>
</dbReference>
<dbReference type="InterPro" id="IPR038726">
    <property type="entry name" value="PDDEXK_AddAB-type"/>
</dbReference>
<dbReference type="Proteomes" id="UP001165583">
    <property type="component" value="Unassembled WGS sequence"/>
</dbReference>